<dbReference type="SUPFAM" id="SSF160527">
    <property type="entry name" value="V-type ATPase subunit E-like"/>
    <property type="match status" value="1"/>
</dbReference>
<dbReference type="InterPro" id="IPR002842">
    <property type="entry name" value="ATPase_V1_Esu"/>
</dbReference>
<accession>A0A150IVQ1</accession>
<evidence type="ECO:0000256" key="6">
    <source>
        <dbReference type="ARBA" id="ARBA00023136"/>
    </source>
</evidence>
<evidence type="ECO:0000256" key="3">
    <source>
        <dbReference type="ARBA" id="ARBA00022475"/>
    </source>
</evidence>
<dbReference type="InterPro" id="IPR038495">
    <property type="entry name" value="ATPase_E_C"/>
</dbReference>
<proteinExistence type="inferred from homology"/>
<evidence type="ECO:0000313" key="8">
    <source>
        <dbReference type="EMBL" id="KYC49066.1"/>
    </source>
</evidence>
<dbReference type="EMBL" id="LNGC01000110">
    <property type="protein sequence ID" value="KYC49066.1"/>
    <property type="molecule type" value="Genomic_DNA"/>
</dbReference>
<dbReference type="GO" id="GO:0046961">
    <property type="term" value="F:proton-transporting ATPase activity, rotational mechanism"/>
    <property type="evidence" value="ECO:0007669"/>
    <property type="project" value="InterPro"/>
</dbReference>
<comment type="similarity">
    <text evidence="1">Belongs to the V-ATPase E subunit family.</text>
</comment>
<dbReference type="GO" id="GO:0033178">
    <property type="term" value="C:proton-transporting two-sector ATPase complex, catalytic domain"/>
    <property type="evidence" value="ECO:0007669"/>
    <property type="project" value="InterPro"/>
</dbReference>
<dbReference type="Pfam" id="PF01991">
    <property type="entry name" value="vATP-synt_E"/>
    <property type="match status" value="1"/>
</dbReference>
<keyword evidence="7" id="KW-0066">ATP synthesis</keyword>
<sequence>MGKSTVADEVIKDAKKLAKNYEEQLVEKKKIKLQDIDYAIDKLKLKKQEYLKDKISLLVKTDTSRTNLEIKRKRLKMEQDVLGEIFENARSKLDNVELEKRNIILKKLTSVAELEYIFSNKKDEKYVRNLIGEKYKGNINILGGISTGDSTGKIKEDFTFESILDYVFENNLKEIRDILFGDVEYGFKCSIL</sequence>
<keyword evidence="5" id="KW-0406">Ion transport</keyword>
<keyword evidence="2" id="KW-0813">Transport</keyword>
<gene>
    <name evidence="8" type="ORF">AMQ22_01744</name>
</gene>
<evidence type="ECO:0000256" key="4">
    <source>
        <dbReference type="ARBA" id="ARBA00022781"/>
    </source>
</evidence>
<keyword evidence="4" id="KW-0375">Hydrogen ion transport</keyword>
<reference evidence="8 9" key="1">
    <citation type="journal article" date="2016" name="ISME J.">
        <title>Chasing the elusive Euryarchaeota class WSA2: genomes reveal a uniquely fastidious methyl-reducing methanogen.</title>
        <authorList>
            <person name="Nobu M.K."/>
            <person name="Narihiro T."/>
            <person name="Kuroda K."/>
            <person name="Mei R."/>
            <person name="Liu W.T."/>
        </authorList>
    </citation>
    <scope>NUCLEOTIDE SEQUENCE [LARGE SCALE GENOMIC DNA]</scope>
    <source>
        <strain evidence="8">U1lsi0528_Bin055</strain>
    </source>
</reference>
<evidence type="ECO:0000256" key="7">
    <source>
        <dbReference type="ARBA" id="ARBA00023310"/>
    </source>
</evidence>
<keyword evidence="6" id="KW-0472">Membrane</keyword>
<evidence type="ECO:0000256" key="5">
    <source>
        <dbReference type="ARBA" id="ARBA00023065"/>
    </source>
</evidence>
<protein>
    <submittedName>
        <fullName evidence="8">V-type ATP synthase subunit E</fullName>
    </submittedName>
</protein>
<evidence type="ECO:0000313" key="9">
    <source>
        <dbReference type="Proteomes" id="UP000075398"/>
    </source>
</evidence>
<dbReference type="GO" id="GO:0006754">
    <property type="term" value="P:ATP biosynthetic process"/>
    <property type="evidence" value="ECO:0007669"/>
    <property type="project" value="UniProtKB-KW"/>
</dbReference>
<name>A0A150IVQ1_9EURY</name>
<keyword evidence="3" id="KW-1003">Cell membrane</keyword>
<organism evidence="8 9">
    <name type="scientific">Candidatus Methanofastidiosum methylothiophilum</name>
    <dbReference type="NCBI Taxonomy" id="1705564"/>
    <lineage>
        <taxon>Archaea</taxon>
        <taxon>Methanobacteriati</taxon>
        <taxon>Methanobacteriota</taxon>
        <taxon>Stenosarchaea group</taxon>
        <taxon>Candidatus Methanofastidiosia</taxon>
        <taxon>Candidatus Methanofastidiosales</taxon>
        <taxon>Candidatus Methanofastidiosaceae</taxon>
        <taxon>Candidatus Methanofastidiosum</taxon>
    </lineage>
</organism>
<dbReference type="AlphaFoldDB" id="A0A150IVQ1"/>
<dbReference type="Gene3D" id="3.30.2320.30">
    <property type="entry name" value="ATP synthase, E subunit, C-terminal"/>
    <property type="match status" value="1"/>
</dbReference>
<comment type="caution">
    <text evidence="8">The sequence shown here is derived from an EMBL/GenBank/DDBJ whole genome shotgun (WGS) entry which is preliminary data.</text>
</comment>
<evidence type="ECO:0000256" key="1">
    <source>
        <dbReference type="ARBA" id="ARBA00005901"/>
    </source>
</evidence>
<dbReference type="Proteomes" id="UP000075398">
    <property type="component" value="Unassembled WGS sequence"/>
</dbReference>
<evidence type="ECO:0000256" key="2">
    <source>
        <dbReference type="ARBA" id="ARBA00022448"/>
    </source>
</evidence>